<proteinExistence type="predicted"/>
<name>A0A914Y9Y1_9BILA</name>
<evidence type="ECO:0000313" key="1">
    <source>
        <dbReference type="Proteomes" id="UP000887577"/>
    </source>
</evidence>
<keyword evidence="1" id="KW-1185">Reference proteome</keyword>
<reference evidence="2" key="1">
    <citation type="submission" date="2022-11" db="UniProtKB">
        <authorList>
            <consortium name="WormBaseParasite"/>
        </authorList>
    </citation>
    <scope>IDENTIFICATION</scope>
</reference>
<dbReference type="WBParaSite" id="PSU_v2.g16240.t1">
    <property type="protein sequence ID" value="PSU_v2.g16240.t1"/>
    <property type="gene ID" value="PSU_v2.g16240"/>
</dbReference>
<dbReference type="AlphaFoldDB" id="A0A914Y9Y1"/>
<evidence type="ECO:0000313" key="2">
    <source>
        <dbReference type="WBParaSite" id="PSU_v2.g16240.t1"/>
    </source>
</evidence>
<accession>A0A914Y9Y1</accession>
<dbReference type="Proteomes" id="UP000887577">
    <property type="component" value="Unplaced"/>
</dbReference>
<protein>
    <submittedName>
        <fullName evidence="2">Uncharacterized protein</fullName>
    </submittedName>
</protein>
<sequence>MKVLSFNESKEITYFGNCKLQCNAVEKCLKLQMLDKAPQEVMISSYDRIYIRKSNFLCCLDQQSGIALVIILKTKESCEQIFNCVLKAKSHQPQSSNAVINEDELFKDTFYVPLIKQVQLHIQGYQELKIILLNFTNSLDFDERFVYLNILTDTLLIVAVEKNETCLNESRIGHYSMRKRSLNNISYKESDDESDESLPKKSKSSAFVKQPSAENSSIDVVFDIVADIIDGKVVKKLLIFSSNERKQCYEFVFYRGSRVYRCIGCSARQKSNVVKVVIHDDGSKTFEFNTIKKHICQPLDYLPENYRSSLILKSSNFELFHRPIRGTIRPVLIIFDPDNRNNFYKFYFDSSSKCFCCSDCRKEGTLFSARFIQHNGIKTLEFGFSQHRCQPKKNISQEL</sequence>
<organism evidence="1 2">
    <name type="scientific">Panagrolaimus superbus</name>
    <dbReference type="NCBI Taxonomy" id="310955"/>
    <lineage>
        <taxon>Eukaryota</taxon>
        <taxon>Metazoa</taxon>
        <taxon>Ecdysozoa</taxon>
        <taxon>Nematoda</taxon>
        <taxon>Chromadorea</taxon>
        <taxon>Rhabditida</taxon>
        <taxon>Tylenchina</taxon>
        <taxon>Panagrolaimomorpha</taxon>
        <taxon>Panagrolaimoidea</taxon>
        <taxon>Panagrolaimidae</taxon>
        <taxon>Panagrolaimus</taxon>
    </lineage>
</organism>